<dbReference type="InterPro" id="IPR025827">
    <property type="entry name" value="Zn_ribbon_recom_dom"/>
</dbReference>
<dbReference type="InterPro" id="IPR011109">
    <property type="entry name" value="DNA_bind_recombinase_dom"/>
</dbReference>
<proteinExistence type="predicted"/>
<dbReference type="EMBL" id="LCBL01000003">
    <property type="protein sequence ID" value="KKS09058.1"/>
    <property type="molecule type" value="Genomic_DNA"/>
</dbReference>
<dbReference type="Gene3D" id="3.40.50.1390">
    <property type="entry name" value="Resolvase, N-terminal catalytic domain"/>
    <property type="match status" value="1"/>
</dbReference>
<dbReference type="CDD" id="cd00338">
    <property type="entry name" value="Ser_Recombinase"/>
    <property type="match status" value="1"/>
</dbReference>
<dbReference type="GO" id="GO:0003677">
    <property type="term" value="F:DNA binding"/>
    <property type="evidence" value="ECO:0007669"/>
    <property type="project" value="InterPro"/>
</dbReference>
<dbReference type="PANTHER" id="PTHR30461:SF23">
    <property type="entry name" value="DNA RECOMBINASE-RELATED"/>
    <property type="match status" value="1"/>
</dbReference>
<dbReference type="InterPro" id="IPR050639">
    <property type="entry name" value="SSR_resolvase"/>
</dbReference>
<sequence length="531" mass="61455">MLKYFIYCRKSSEEEERQILSIEAQLQELRDYARQNNLFVIKEYTESRTAKEPGRPIFNQMLSEMEKGNASGILAWNPDRLARNSIDGGRIIYLVDTEKIKALKFPTFWFDTTPQGKFMLSVAFGQAKYYTDNLRENILRGIRQKLRRGELPAKAPLGYFNEPRLRTIEPDKATFNKMKNILELFAKGNHTITGIQKEMFSLGLASKTGKPIHLSSIGSMLTNPFYYGYFKYRDELVKGSHKPMISKKLFDQIQASLDSNGKPRKVKKPQAFDFLNFALCGECGYSITAEKHVKKSGLRFVYYRCTHKSKVKICGQRGFLREEELAEQVINICQKVSIPDEWRDKFLGKVAEWEQEQNDSSGTFAQNIKEKMGGVDIKIERLSEGYLEGAFELPEYHEKKNQLVEQRKDLEEKLECFEQKGNHWLELLKNWILEANQAGNLAKTKNFPGMRNFLKTVGSNRILIGGKLKISFKKEYDLLRNLPEEARGETPEAELRAQKFIFTRVIISKKPDFVNNSLDPRVPERNAPFRV</sequence>
<comment type="caution">
    <text evidence="4">The sequence shown here is derived from an EMBL/GenBank/DDBJ whole genome shotgun (WGS) entry which is preliminary data.</text>
</comment>
<dbReference type="AlphaFoldDB" id="A0A0G0Z7Q7"/>
<evidence type="ECO:0000256" key="1">
    <source>
        <dbReference type="SAM" id="Coils"/>
    </source>
</evidence>
<dbReference type="PROSITE" id="PS51736">
    <property type="entry name" value="RECOMBINASES_3"/>
    <property type="match status" value="1"/>
</dbReference>
<dbReference type="Proteomes" id="UP000033869">
    <property type="component" value="Unassembled WGS sequence"/>
</dbReference>
<feature type="domain" description="Recombinase" evidence="3">
    <location>
        <begin position="156"/>
        <end position="263"/>
    </location>
</feature>
<dbReference type="InterPro" id="IPR006119">
    <property type="entry name" value="Resolv_N"/>
</dbReference>
<dbReference type="PROSITE" id="PS51737">
    <property type="entry name" value="RECOMBINASE_DNA_BIND"/>
    <property type="match status" value="1"/>
</dbReference>
<dbReference type="Gene3D" id="3.90.1750.20">
    <property type="entry name" value="Putative Large Serine Recombinase, Chain B, Domain 2"/>
    <property type="match status" value="1"/>
</dbReference>
<gene>
    <name evidence="4" type="ORF">UU65_C0003G0113</name>
</gene>
<name>A0A0G0Z7Q7_UNCC2</name>
<dbReference type="Pfam" id="PF07508">
    <property type="entry name" value="Recombinase"/>
    <property type="match status" value="1"/>
</dbReference>
<evidence type="ECO:0000313" key="5">
    <source>
        <dbReference type="Proteomes" id="UP000033869"/>
    </source>
</evidence>
<dbReference type="Pfam" id="PF13408">
    <property type="entry name" value="Zn_ribbon_recom"/>
    <property type="match status" value="1"/>
</dbReference>
<dbReference type="SMART" id="SM00857">
    <property type="entry name" value="Resolvase"/>
    <property type="match status" value="1"/>
</dbReference>
<dbReference type="InterPro" id="IPR038109">
    <property type="entry name" value="DNA_bind_recomb_sf"/>
</dbReference>
<evidence type="ECO:0000313" key="4">
    <source>
        <dbReference type="EMBL" id="KKS09058.1"/>
    </source>
</evidence>
<keyword evidence="1" id="KW-0175">Coiled coil</keyword>
<dbReference type="GO" id="GO:0000150">
    <property type="term" value="F:DNA strand exchange activity"/>
    <property type="evidence" value="ECO:0007669"/>
    <property type="project" value="InterPro"/>
</dbReference>
<accession>A0A0G0Z7Q7</accession>
<evidence type="ECO:0000259" key="2">
    <source>
        <dbReference type="PROSITE" id="PS51736"/>
    </source>
</evidence>
<reference evidence="4 5" key="1">
    <citation type="journal article" date="2015" name="Nature">
        <title>rRNA introns, odd ribosomes, and small enigmatic genomes across a large radiation of phyla.</title>
        <authorList>
            <person name="Brown C.T."/>
            <person name="Hug L.A."/>
            <person name="Thomas B.C."/>
            <person name="Sharon I."/>
            <person name="Castelle C.J."/>
            <person name="Singh A."/>
            <person name="Wilkins M.J."/>
            <person name="Williams K.H."/>
            <person name="Banfield J.F."/>
        </authorList>
    </citation>
    <scope>NUCLEOTIDE SEQUENCE [LARGE SCALE GENOMIC DNA]</scope>
</reference>
<organism evidence="4 5">
    <name type="scientific">candidate division CPR2 bacterium GW2011_GWC1_41_48</name>
    <dbReference type="NCBI Taxonomy" id="1618344"/>
    <lineage>
        <taxon>Bacteria</taxon>
        <taxon>Bacteria division CPR2</taxon>
    </lineage>
</organism>
<feature type="domain" description="Resolvase/invertase-type recombinase catalytic" evidence="2">
    <location>
        <begin position="3"/>
        <end position="149"/>
    </location>
</feature>
<protein>
    <submittedName>
        <fullName evidence="4">Recombinase</fullName>
    </submittedName>
</protein>
<dbReference type="InterPro" id="IPR036162">
    <property type="entry name" value="Resolvase-like_N_sf"/>
</dbReference>
<evidence type="ECO:0000259" key="3">
    <source>
        <dbReference type="PROSITE" id="PS51737"/>
    </source>
</evidence>
<dbReference type="PATRIC" id="fig|1618344.3.peg.766"/>
<dbReference type="PANTHER" id="PTHR30461">
    <property type="entry name" value="DNA-INVERTASE FROM LAMBDOID PROPHAGE"/>
    <property type="match status" value="1"/>
</dbReference>
<dbReference type="SUPFAM" id="SSF53041">
    <property type="entry name" value="Resolvase-like"/>
    <property type="match status" value="1"/>
</dbReference>
<dbReference type="Pfam" id="PF00239">
    <property type="entry name" value="Resolvase"/>
    <property type="match status" value="1"/>
</dbReference>
<feature type="coiled-coil region" evidence="1">
    <location>
        <begin position="393"/>
        <end position="420"/>
    </location>
</feature>